<dbReference type="Gene3D" id="3.90.550.10">
    <property type="entry name" value="Spore Coat Polysaccharide Biosynthesis Protein SpsA, Chain A"/>
    <property type="match status" value="1"/>
</dbReference>
<feature type="domain" description="Glycosyltransferase 2-like" evidence="3">
    <location>
        <begin position="33"/>
        <end position="185"/>
    </location>
</feature>
<organism evidence="4 5">
    <name type="scientific">Paractinoplanes tereljensis</name>
    <dbReference type="NCBI Taxonomy" id="571912"/>
    <lineage>
        <taxon>Bacteria</taxon>
        <taxon>Bacillati</taxon>
        <taxon>Actinomycetota</taxon>
        <taxon>Actinomycetes</taxon>
        <taxon>Micromonosporales</taxon>
        <taxon>Micromonosporaceae</taxon>
        <taxon>Paractinoplanes</taxon>
    </lineage>
</organism>
<dbReference type="PANTHER" id="PTHR48090">
    <property type="entry name" value="UNDECAPRENYL-PHOSPHATE 4-DEOXY-4-FORMAMIDO-L-ARABINOSE TRANSFERASE-RELATED"/>
    <property type="match status" value="1"/>
</dbReference>
<feature type="region of interest" description="Disordered" evidence="2">
    <location>
        <begin position="1"/>
        <end position="30"/>
    </location>
</feature>
<proteinExistence type="inferred from homology"/>
<evidence type="ECO:0000256" key="1">
    <source>
        <dbReference type="ARBA" id="ARBA00006739"/>
    </source>
</evidence>
<name>A0A919NX80_9ACTN</name>
<reference evidence="4" key="1">
    <citation type="submission" date="2021-01" db="EMBL/GenBank/DDBJ databases">
        <title>Whole genome shotgun sequence of Actinoplanes tereljensis NBRC 105297.</title>
        <authorList>
            <person name="Komaki H."/>
            <person name="Tamura T."/>
        </authorList>
    </citation>
    <scope>NUCLEOTIDE SEQUENCE</scope>
    <source>
        <strain evidence="4">NBRC 105297</strain>
    </source>
</reference>
<dbReference type="InterPro" id="IPR050256">
    <property type="entry name" value="Glycosyltransferase_2"/>
</dbReference>
<comment type="caution">
    <text evidence="4">The sequence shown here is derived from an EMBL/GenBank/DDBJ whole genome shotgun (WGS) entry which is preliminary data.</text>
</comment>
<sequence length="276" mass="30036">MSVDDILGSSRTTEITVPRQPASSGGKRRPRVSVVIPAMNEARNLPHVLGHMPKDIDEVILVDGNSVDDTVEVARKCWPGIVVVNQARKGKGNALAAGFAACTGDYIVMIDADGSMDPREIARFTGALDAGADYAKGSRFAKGGGSDDITALRKVGNWGLNFMTNVLFRTHFSDLCYGYNAFRKDCVPIFGLPDHTDATAPRWGDGFEIETLINTRVAKAGVRIDEVASFEFRRMYGESNLQTFRDGFRVVRTIMRERFGFGAPAETPAHQTSTAA</sequence>
<dbReference type="AlphaFoldDB" id="A0A919NX80"/>
<dbReference type="InterPro" id="IPR029044">
    <property type="entry name" value="Nucleotide-diphossugar_trans"/>
</dbReference>
<comment type="similarity">
    <text evidence="1">Belongs to the glycosyltransferase 2 family.</text>
</comment>
<accession>A0A919NX80</accession>
<evidence type="ECO:0000313" key="5">
    <source>
        <dbReference type="Proteomes" id="UP000623608"/>
    </source>
</evidence>
<dbReference type="SUPFAM" id="SSF53448">
    <property type="entry name" value="Nucleotide-diphospho-sugar transferases"/>
    <property type="match status" value="1"/>
</dbReference>
<evidence type="ECO:0000259" key="3">
    <source>
        <dbReference type="Pfam" id="PF00535"/>
    </source>
</evidence>
<protein>
    <recommendedName>
        <fullName evidence="3">Glycosyltransferase 2-like domain-containing protein</fullName>
    </recommendedName>
</protein>
<dbReference type="Proteomes" id="UP000623608">
    <property type="component" value="Unassembled WGS sequence"/>
</dbReference>
<evidence type="ECO:0000256" key="2">
    <source>
        <dbReference type="SAM" id="MobiDB-lite"/>
    </source>
</evidence>
<dbReference type="CDD" id="cd04179">
    <property type="entry name" value="DPM_DPG-synthase_like"/>
    <property type="match status" value="1"/>
</dbReference>
<dbReference type="PANTHER" id="PTHR48090:SF7">
    <property type="entry name" value="RFBJ PROTEIN"/>
    <property type="match status" value="1"/>
</dbReference>
<gene>
    <name evidence="4" type="ORF">Ate02nite_86200</name>
</gene>
<dbReference type="InterPro" id="IPR001173">
    <property type="entry name" value="Glyco_trans_2-like"/>
</dbReference>
<dbReference type="Pfam" id="PF00535">
    <property type="entry name" value="Glycos_transf_2"/>
    <property type="match status" value="1"/>
</dbReference>
<keyword evidence="5" id="KW-1185">Reference proteome</keyword>
<evidence type="ECO:0000313" key="4">
    <source>
        <dbReference type="EMBL" id="GIF25890.1"/>
    </source>
</evidence>
<dbReference type="EMBL" id="BOMY01000055">
    <property type="protein sequence ID" value="GIF25890.1"/>
    <property type="molecule type" value="Genomic_DNA"/>
</dbReference>